<dbReference type="EMBL" id="BMAO01023607">
    <property type="protein sequence ID" value="GFQ89804.1"/>
    <property type="molecule type" value="Genomic_DNA"/>
</dbReference>
<dbReference type="AlphaFoldDB" id="A0A8X6FXV9"/>
<protein>
    <recommendedName>
        <fullName evidence="3">DUF4371 domain-containing protein</fullName>
    </recommendedName>
</protein>
<sequence length="93" mass="10598">MDKTVLQEILKEIILTRYFSLIIDSTPDASHTAQLAVAFRYVSVRKACANKRLVRVLLSGVSQKGQSMKEVALNLLEELLAKWYGLVKDIRYQ</sequence>
<organism evidence="1 2">
    <name type="scientific">Trichonephila clavata</name>
    <name type="common">Joro spider</name>
    <name type="synonym">Nephila clavata</name>
    <dbReference type="NCBI Taxonomy" id="2740835"/>
    <lineage>
        <taxon>Eukaryota</taxon>
        <taxon>Metazoa</taxon>
        <taxon>Ecdysozoa</taxon>
        <taxon>Arthropoda</taxon>
        <taxon>Chelicerata</taxon>
        <taxon>Arachnida</taxon>
        <taxon>Araneae</taxon>
        <taxon>Araneomorphae</taxon>
        <taxon>Entelegynae</taxon>
        <taxon>Araneoidea</taxon>
        <taxon>Nephilidae</taxon>
        <taxon>Trichonephila</taxon>
    </lineage>
</organism>
<evidence type="ECO:0000313" key="1">
    <source>
        <dbReference type="EMBL" id="GFQ89804.1"/>
    </source>
</evidence>
<name>A0A8X6FXV9_TRICU</name>
<evidence type="ECO:0008006" key="3">
    <source>
        <dbReference type="Google" id="ProtNLM"/>
    </source>
</evidence>
<comment type="caution">
    <text evidence="1">The sequence shown here is derived from an EMBL/GenBank/DDBJ whole genome shotgun (WGS) entry which is preliminary data.</text>
</comment>
<proteinExistence type="predicted"/>
<accession>A0A8X6FXV9</accession>
<evidence type="ECO:0000313" key="2">
    <source>
        <dbReference type="Proteomes" id="UP000887116"/>
    </source>
</evidence>
<reference evidence="1" key="1">
    <citation type="submission" date="2020-07" db="EMBL/GenBank/DDBJ databases">
        <title>Multicomponent nature underlies the extraordinary mechanical properties of spider dragline silk.</title>
        <authorList>
            <person name="Kono N."/>
            <person name="Nakamura H."/>
            <person name="Mori M."/>
            <person name="Yoshida Y."/>
            <person name="Ohtoshi R."/>
            <person name="Malay A.D."/>
            <person name="Moran D.A.P."/>
            <person name="Tomita M."/>
            <person name="Numata K."/>
            <person name="Arakawa K."/>
        </authorList>
    </citation>
    <scope>NUCLEOTIDE SEQUENCE</scope>
</reference>
<keyword evidence="2" id="KW-1185">Reference proteome</keyword>
<gene>
    <name evidence="1" type="ORF">TNCT_22791</name>
</gene>
<dbReference type="Proteomes" id="UP000887116">
    <property type="component" value="Unassembled WGS sequence"/>
</dbReference>